<organism evidence="2 3">
    <name type="scientific">Chlamydomonas incerta</name>
    <dbReference type="NCBI Taxonomy" id="51695"/>
    <lineage>
        <taxon>Eukaryota</taxon>
        <taxon>Viridiplantae</taxon>
        <taxon>Chlorophyta</taxon>
        <taxon>core chlorophytes</taxon>
        <taxon>Chlorophyceae</taxon>
        <taxon>CS clade</taxon>
        <taxon>Chlamydomonadales</taxon>
        <taxon>Chlamydomonadaceae</taxon>
        <taxon>Chlamydomonas</taxon>
    </lineage>
</organism>
<keyword evidence="1" id="KW-0472">Membrane</keyword>
<reference evidence="2" key="1">
    <citation type="journal article" date="2020" name="bioRxiv">
        <title>Comparative genomics of Chlamydomonas.</title>
        <authorList>
            <person name="Craig R.J."/>
            <person name="Hasan A.R."/>
            <person name="Ness R.W."/>
            <person name="Keightley P.D."/>
        </authorList>
    </citation>
    <scope>NUCLEOTIDE SEQUENCE</scope>
    <source>
        <strain evidence="2">SAG 7.73</strain>
    </source>
</reference>
<dbReference type="AlphaFoldDB" id="A0A835SSS1"/>
<dbReference type="Proteomes" id="UP000650467">
    <property type="component" value="Unassembled WGS sequence"/>
</dbReference>
<keyword evidence="3" id="KW-1185">Reference proteome</keyword>
<accession>A0A835SSS1</accession>
<evidence type="ECO:0000313" key="3">
    <source>
        <dbReference type="Proteomes" id="UP000650467"/>
    </source>
</evidence>
<gene>
    <name evidence="2" type="ORF">HXX76_012248</name>
</gene>
<proteinExistence type="predicted"/>
<name>A0A835SSS1_CHLIN</name>
<dbReference type="OrthoDB" id="545260at2759"/>
<comment type="caution">
    <text evidence="2">The sequence shown here is derived from an EMBL/GenBank/DDBJ whole genome shotgun (WGS) entry which is preliminary data.</text>
</comment>
<protein>
    <submittedName>
        <fullName evidence="2">Uncharacterized protein</fullName>
    </submittedName>
</protein>
<evidence type="ECO:0000313" key="2">
    <source>
        <dbReference type="EMBL" id="KAG2427594.1"/>
    </source>
</evidence>
<evidence type="ECO:0000256" key="1">
    <source>
        <dbReference type="SAM" id="Phobius"/>
    </source>
</evidence>
<keyword evidence="1" id="KW-1133">Transmembrane helix</keyword>
<keyword evidence="1" id="KW-0812">Transmembrane</keyword>
<dbReference type="EMBL" id="JAEHOC010000039">
    <property type="protein sequence ID" value="KAG2427594.1"/>
    <property type="molecule type" value="Genomic_DNA"/>
</dbReference>
<sequence length="274" mass="27551">MCIISDTFFSLTWLRGKAYCAGSPMDTAVTCGQITAQSSCTGSCTWQSASSASTASATAAFASSFTELFSGFGGSSSVTVNATGTCMPGWINDQNFVTNLIKKVTDAIATTSTSATSSSGALNFLGPIFDDLFGSCSGISSFKTMLLTCPNYKNATSCNAAMGCAWSGSGSFGSCDLGETSFGTGLLLDPTDPWVKAYNNATATCDSKTTSLACTGAGTISVDTALYSSSSYVSAAQPSYVASGTGGGGAAGMASVTSLVSLMAGGLFALFFLL</sequence>
<feature type="transmembrane region" description="Helical" evidence="1">
    <location>
        <begin position="250"/>
        <end position="273"/>
    </location>
</feature>